<dbReference type="NCBIfam" id="TIGR00732">
    <property type="entry name" value="dprA"/>
    <property type="match status" value="1"/>
</dbReference>
<comment type="caution">
    <text evidence="4">The sequence shown here is derived from an EMBL/GenBank/DDBJ whole genome shotgun (WGS) entry which is preliminary data.</text>
</comment>
<evidence type="ECO:0000259" key="3">
    <source>
        <dbReference type="Pfam" id="PF02481"/>
    </source>
</evidence>
<evidence type="ECO:0000256" key="2">
    <source>
        <dbReference type="SAM" id="MobiDB-lite"/>
    </source>
</evidence>
<dbReference type="EMBL" id="QXJK01000005">
    <property type="protein sequence ID" value="RIX34940.1"/>
    <property type="molecule type" value="Genomic_DNA"/>
</dbReference>
<dbReference type="Proteomes" id="UP000285278">
    <property type="component" value="Unassembled WGS sequence"/>
</dbReference>
<dbReference type="SUPFAM" id="SSF102405">
    <property type="entry name" value="MCP/YpsA-like"/>
    <property type="match status" value="1"/>
</dbReference>
<feature type="compositionally biased region" description="Polar residues" evidence="2">
    <location>
        <begin position="1"/>
        <end position="11"/>
    </location>
</feature>
<dbReference type="Pfam" id="PF02481">
    <property type="entry name" value="DNA_processg_A"/>
    <property type="match status" value="1"/>
</dbReference>
<reference evidence="4 5" key="1">
    <citation type="submission" date="2018-09" db="EMBL/GenBank/DDBJ databases">
        <title>Optimization and identification of Corynebacterium falsenii FN1-14 from fish paste.</title>
        <authorList>
            <person name="Daroonpunt R."/>
            <person name="Tanasupawat S."/>
        </authorList>
    </citation>
    <scope>NUCLEOTIDE SEQUENCE [LARGE SCALE GENOMIC DNA]</scope>
    <source>
        <strain evidence="4 5">FN1-14</strain>
    </source>
</reference>
<evidence type="ECO:0000256" key="1">
    <source>
        <dbReference type="ARBA" id="ARBA00006525"/>
    </source>
</evidence>
<keyword evidence="5" id="KW-1185">Reference proteome</keyword>
<dbReference type="GO" id="GO:0009294">
    <property type="term" value="P:DNA-mediated transformation"/>
    <property type="evidence" value="ECO:0007669"/>
    <property type="project" value="InterPro"/>
</dbReference>
<sequence>MTPDTSPQTPADGSAETPVDTSWLDSPQRRQLAWIYLRRVVEASRADVLHALWPDGWWNGAGEPAGVEQLTEGLVRRRGPSEALLAATERRYLADPREDEHRARRQGWRLVTPDSDEWPESLTEAFVRMGEGGQADDTVRGQAEAPFALWVNGRTRLDEAIRHSVTVVGTRAASRYGQEVCEMLGGGLAARGYTIISGAAEGVDTLAHRQALAHGAPTVAILACGLDVAYPRKNAELLKQIVASGGLVVSEYAPGTPPARHRFLTRNRLAAAMGQATLVVEAPYRSGALNTLNWAEGMSRPTLAVPGPITAVSSQGCLDRLATGRAQLVRSVEDIQAAIEPLAMQMELGFDAGNAGGGAAAPAGGGAGLMSWQHVAVFDAAGTARDHSGSLADIQEATGMDTKLIVTLARKLEKMGALQREGARWRKVPGVRI</sequence>
<evidence type="ECO:0000313" key="4">
    <source>
        <dbReference type="EMBL" id="RIX34940.1"/>
    </source>
</evidence>
<dbReference type="PANTHER" id="PTHR43022:SF1">
    <property type="entry name" value="PROTEIN SMF"/>
    <property type="match status" value="1"/>
</dbReference>
<dbReference type="RefSeq" id="WP_081737327.1">
    <property type="nucleotide sequence ID" value="NZ_CBCRUA010000004.1"/>
</dbReference>
<comment type="similarity">
    <text evidence="1">Belongs to the DprA/Smf family.</text>
</comment>
<feature type="region of interest" description="Disordered" evidence="2">
    <location>
        <begin position="1"/>
        <end position="23"/>
    </location>
</feature>
<protein>
    <submittedName>
        <fullName evidence="4">DNA-protecting protein DprA</fullName>
    </submittedName>
</protein>
<organism evidence="4 5">
    <name type="scientific">Corynebacterium falsenii</name>
    <dbReference type="NCBI Taxonomy" id="108486"/>
    <lineage>
        <taxon>Bacteria</taxon>
        <taxon>Bacillati</taxon>
        <taxon>Actinomycetota</taxon>
        <taxon>Actinomycetes</taxon>
        <taxon>Mycobacteriales</taxon>
        <taxon>Corynebacteriaceae</taxon>
        <taxon>Corynebacterium</taxon>
    </lineage>
</organism>
<evidence type="ECO:0000313" key="5">
    <source>
        <dbReference type="Proteomes" id="UP000285278"/>
    </source>
</evidence>
<dbReference type="Gene3D" id="3.40.50.450">
    <property type="match status" value="1"/>
</dbReference>
<dbReference type="InterPro" id="IPR057666">
    <property type="entry name" value="DrpA_SLOG"/>
</dbReference>
<dbReference type="OrthoDB" id="9785707at2"/>
<dbReference type="InterPro" id="IPR003488">
    <property type="entry name" value="DprA"/>
</dbReference>
<gene>
    <name evidence="4" type="primary">dprA</name>
    <name evidence="4" type="ORF">D3M95_06460</name>
</gene>
<dbReference type="PANTHER" id="PTHR43022">
    <property type="entry name" value="PROTEIN SMF"/>
    <property type="match status" value="1"/>
</dbReference>
<feature type="domain" description="Smf/DprA SLOG" evidence="3">
    <location>
        <begin position="139"/>
        <end position="338"/>
    </location>
</feature>
<accession>A0A418Q754</accession>
<name>A0A418Q754_9CORY</name>
<dbReference type="AlphaFoldDB" id="A0A418Q754"/>
<dbReference type="STRING" id="1451189.CFAL_06550"/>
<proteinExistence type="inferred from homology"/>